<proteinExistence type="predicted"/>
<gene>
    <name evidence="1" type="ORF">S01H1_64972</name>
</gene>
<dbReference type="EMBL" id="BARS01042861">
    <property type="protein sequence ID" value="GAG33404.1"/>
    <property type="molecule type" value="Genomic_DNA"/>
</dbReference>
<dbReference type="AlphaFoldDB" id="X0WR10"/>
<feature type="non-terminal residue" evidence="1">
    <location>
        <position position="251"/>
    </location>
</feature>
<name>X0WR10_9ZZZZ</name>
<organism evidence="1">
    <name type="scientific">marine sediment metagenome</name>
    <dbReference type="NCBI Taxonomy" id="412755"/>
    <lineage>
        <taxon>unclassified sequences</taxon>
        <taxon>metagenomes</taxon>
        <taxon>ecological metagenomes</taxon>
    </lineage>
</organism>
<accession>X0WR10</accession>
<feature type="non-terminal residue" evidence="1">
    <location>
        <position position="1"/>
    </location>
</feature>
<evidence type="ECO:0000313" key="1">
    <source>
        <dbReference type="EMBL" id="GAG33404.1"/>
    </source>
</evidence>
<comment type="caution">
    <text evidence="1">The sequence shown here is derived from an EMBL/GenBank/DDBJ whole genome shotgun (WGS) entry which is preliminary data.</text>
</comment>
<protein>
    <submittedName>
        <fullName evidence="1">Uncharacterized protein</fullName>
    </submittedName>
</protein>
<reference evidence="1" key="1">
    <citation type="journal article" date="2014" name="Front. Microbiol.">
        <title>High frequency of phylogenetically diverse reductive dehalogenase-homologous genes in deep subseafloor sedimentary metagenomes.</title>
        <authorList>
            <person name="Kawai M."/>
            <person name="Futagami T."/>
            <person name="Toyoda A."/>
            <person name="Takaki Y."/>
            <person name="Nishi S."/>
            <person name="Hori S."/>
            <person name="Arai W."/>
            <person name="Tsubouchi T."/>
            <person name="Morono Y."/>
            <person name="Uchiyama I."/>
            <person name="Ito T."/>
            <person name="Fujiyama A."/>
            <person name="Inagaki F."/>
            <person name="Takami H."/>
        </authorList>
    </citation>
    <scope>NUCLEOTIDE SEQUENCE</scope>
    <source>
        <strain evidence="1">Expedition CK06-06</strain>
    </source>
</reference>
<sequence length="251" mass="28449">HLGCSAIQVLYVKYAASVPDDYLEAMLALPEDRFRFCGLQKIESGESIEGYFRLSRQYSSLDGLERLDEMLEQKRADFFQAMRFTAGHLFFREVLVSRQKGQPLLLIEDGGYLAPWLNRFCLEGKTLRETLQYFGLLARPSECDDRQASIEDSADIENLPDESELEQPLGQWLSQFFPGSIEHTRNGYDYLSDVVRDYGRLAFPACSIAVSQLKRGREAEEVATSILHAVESILHGQGRILSVRRALVLGS</sequence>